<evidence type="ECO:0000256" key="1">
    <source>
        <dbReference type="ARBA" id="ARBA00023266"/>
    </source>
</evidence>
<comment type="catalytic activity">
    <reaction evidence="2">
        <text>5-methylaminomethyl-2-thiouridine(34) in tRNA + selenophosphate + (2E)-geranyl diphosphate + H2O + H(+) = 5-methylaminomethyl-2-selenouridine(34) in tRNA + (2E)-thiogeraniol + phosphate + diphosphate</text>
        <dbReference type="Rhea" id="RHEA:42716"/>
        <dbReference type="Rhea" id="RHEA-COMP:10195"/>
        <dbReference type="Rhea" id="RHEA-COMP:10196"/>
        <dbReference type="ChEBI" id="CHEBI:15377"/>
        <dbReference type="ChEBI" id="CHEBI:15378"/>
        <dbReference type="ChEBI" id="CHEBI:16144"/>
        <dbReference type="ChEBI" id="CHEBI:33019"/>
        <dbReference type="ChEBI" id="CHEBI:43474"/>
        <dbReference type="ChEBI" id="CHEBI:58057"/>
        <dbReference type="ChEBI" id="CHEBI:74455"/>
        <dbReference type="ChEBI" id="CHEBI:82743"/>
        <dbReference type="ChEBI" id="CHEBI:143703"/>
        <dbReference type="EC" id="2.9.1.3"/>
    </reaction>
</comment>
<dbReference type="Pfam" id="PF00581">
    <property type="entry name" value="Rhodanese"/>
    <property type="match status" value="1"/>
</dbReference>
<accession>A0ABY6Q9J8</accession>
<dbReference type="PANTHER" id="PTHR30401">
    <property type="entry name" value="TRNA 2-SELENOURIDINE SYNTHASE"/>
    <property type="match status" value="1"/>
</dbReference>
<comment type="similarity">
    <text evidence="2">Belongs to the SelU family.</text>
</comment>
<name>A0ABY6Q9J8_9GAMM</name>
<protein>
    <recommendedName>
        <fullName evidence="2">tRNA 2-selenouridine synthase</fullName>
        <ecNumber evidence="2">2.9.1.3</ecNumber>
    </recommendedName>
</protein>
<sequence length="376" mass="41316">MLASEFGSLFTENRLLIDTRAPVEFEKGSFPAAINLPLMSNSEREQVGTCYAERGQEAAISLGHELVTGTAKEARIEQWISAIKSAPEAALFCFRGGLRSQTTQAWLAERGCHVPIIEGGYKALRRFLIDSFAASLQASNLVVVAGRTGVAKTALLNQCAESCGSSQGLVTIDLEGLANHRGSAFGKRITPQPSQIDFENAIAIAFLKAIKSDASAVAVEDESRLIGRCALPILLQECIAKAPVITVEASLAQRVEHSWQNYILQNHSELVKVAGDDEHTFEVFAASLRNSLENIKKRLGGVRYSELSGLLETAISEHRLGRSETHKAWIEILLRDYYDPMYDYQLKSKQRRVVFSGDFDAVAQYLQQSPSPWLNA</sequence>
<dbReference type="Pfam" id="PF26341">
    <property type="entry name" value="AAA_SelU"/>
    <property type="match status" value="1"/>
</dbReference>
<dbReference type="HAMAP" id="MF_01622">
    <property type="entry name" value="tRNA_sel_U_synth"/>
    <property type="match status" value="1"/>
</dbReference>
<reference evidence="4 5" key="1">
    <citation type="submission" date="2019-02" db="EMBL/GenBank/DDBJ databases">
        <title>Halieaceae_genomes.</title>
        <authorList>
            <person name="Li S.-H."/>
        </authorList>
    </citation>
    <scope>NUCLEOTIDE SEQUENCE [LARGE SCALE GENOMIC DNA]</scope>
    <source>
        <strain evidence="4 5">JH123</strain>
    </source>
</reference>
<dbReference type="InterPro" id="IPR036873">
    <property type="entry name" value="Rhodanese-like_dom_sf"/>
</dbReference>
<proteinExistence type="inferred from homology"/>
<dbReference type="NCBIfam" id="TIGR03167">
    <property type="entry name" value="tRNA_sel_U_synt"/>
    <property type="match status" value="1"/>
</dbReference>
<dbReference type="EMBL" id="CP036501">
    <property type="protein sequence ID" value="UZP75606.1"/>
    <property type="molecule type" value="Genomic_DNA"/>
</dbReference>
<dbReference type="Gene3D" id="3.40.250.10">
    <property type="entry name" value="Rhodanese-like domain"/>
    <property type="match status" value="1"/>
</dbReference>
<dbReference type="NCBIfam" id="NF008751">
    <property type="entry name" value="PRK11784.1-3"/>
    <property type="match status" value="1"/>
</dbReference>
<evidence type="ECO:0000313" key="5">
    <source>
        <dbReference type="Proteomes" id="UP001317963"/>
    </source>
</evidence>
<dbReference type="SMART" id="SM00450">
    <property type="entry name" value="RHOD"/>
    <property type="match status" value="1"/>
</dbReference>
<feature type="domain" description="Rhodanese" evidence="3">
    <location>
        <begin position="10"/>
        <end position="133"/>
    </location>
</feature>
<comment type="catalytic activity">
    <reaction evidence="2">
        <text>5-methylaminomethyl-S-(2E)-geranyl-thiouridine(34) in tRNA + selenophosphate + H(+) = 5-methylaminomethyl-2-(Se-phospho)selenouridine(34) in tRNA + (2E)-thiogeraniol</text>
        <dbReference type="Rhea" id="RHEA:60172"/>
        <dbReference type="Rhea" id="RHEA-COMP:14654"/>
        <dbReference type="Rhea" id="RHEA-COMP:15523"/>
        <dbReference type="ChEBI" id="CHEBI:15378"/>
        <dbReference type="ChEBI" id="CHEBI:16144"/>
        <dbReference type="ChEBI" id="CHEBI:140632"/>
        <dbReference type="ChEBI" id="CHEBI:143702"/>
        <dbReference type="ChEBI" id="CHEBI:143703"/>
    </reaction>
</comment>
<keyword evidence="1 2" id="KW-0711">Selenium</keyword>
<evidence type="ECO:0000256" key="2">
    <source>
        <dbReference type="HAMAP-Rule" id="MF_01622"/>
    </source>
</evidence>
<dbReference type="PROSITE" id="PS50206">
    <property type="entry name" value="RHODANESE_3"/>
    <property type="match status" value="1"/>
</dbReference>
<dbReference type="Proteomes" id="UP001317963">
    <property type="component" value="Chromosome"/>
</dbReference>
<comment type="catalytic activity">
    <reaction evidence="2">
        <text>5-methylaminomethyl-2-(Se-phospho)selenouridine(34) in tRNA + H2O = 5-methylaminomethyl-2-selenouridine(34) in tRNA + phosphate</text>
        <dbReference type="Rhea" id="RHEA:60176"/>
        <dbReference type="Rhea" id="RHEA-COMP:10196"/>
        <dbReference type="Rhea" id="RHEA-COMP:15523"/>
        <dbReference type="ChEBI" id="CHEBI:15377"/>
        <dbReference type="ChEBI" id="CHEBI:43474"/>
        <dbReference type="ChEBI" id="CHEBI:82743"/>
        <dbReference type="ChEBI" id="CHEBI:143702"/>
    </reaction>
</comment>
<dbReference type="InterPro" id="IPR001763">
    <property type="entry name" value="Rhodanese-like_dom"/>
</dbReference>
<dbReference type="EC" id="2.9.1.3" evidence="2"/>
<comment type="catalytic activity">
    <reaction evidence="2">
        <text>5-methylaminomethyl-2-thiouridine(34) in tRNA + (2E)-geranyl diphosphate = 5-methylaminomethyl-S-(2E)-geranyl-thiouridine(34) in tRNA + diphosphate</text>
        <dbReference type="Rhea" id="RHEA:14085"/>
        <dbReference type="Rhea" id="RHEA-COMP:10195"/>
        <dbReference type="Rhea" id="RHEA-COMP:14654"/>
        <dbReference type="ChEBI" id="CHEBI:33019"/>
        <dbReference type="ChEBI" id="CHEBI:58057"/>
        <dbReference type="ChEBI" id="CHEBI:74455"/>
        <dbReference type="ChEBI" id="CHEBI:140632"/>
    </reaction>
</comment>
<keyword evidence="2" id="KW-0808">Transferase</keyword>
<comment type="subunit">
    <text evidence="2">Monomer.</text>
</comment>
<comment type="function">
    <text evidence="2">Involved in the post-transcriptional modification of the uridine at the wobble position (U34) of tRNA(Lys), tRNA(Glu) and tRNA(Gln). Catalyzes the conversion of 2-thiouridine (S2U-RNA) to 2-selenouridine (Se2U-RNA). Acts in a two-step process involving geranylation of 2-thiouridine (S2U) to S-geranyl-2-thiouridine (geS2U) and subsequent selenation of the latter derivative to 2-selenouridine (Se2U) in the tRNA chain.</text>
</comment>
<dbReference type="NCBIfam" id="NF008750">
    <property type="entry name" value="PRK11784.1-2"/>
    <property type="match status" value="1"/>
</dbReference>
<dbReference type="SUPFAM" id="SSF52821">
    <property type="entry name" value="Rhodanese/Cell cycle control phosphatase"/>
    <property type="match status" value="1"/>
</dbReference>
<gene>
    <name evidence="4" type="primary">mnmH</name>
    <name evidence="2" type="synonym">selU</name>
    <name evidence="4" type="ORF">E0F26_08235</name>
</gene>
<evidence type="ECO:0000313" key="4">
    <source>
        <dbReference type="EMBL" id="UZP75606.1"/>
    </source>
</evidence>
<dbReference type="InterPro" id="IPR058840">
    <property type="entry name" value="AAA_SelU"/>
</dbReference>
<keyword evidence="5" id="KW-1185">Reference proteome</keyword>
<organism evidence="4 5">
    <name type="scientific">Candidatus Paraluminiphilus aquimaris</name>
    <dbReference type="NCBI Taxonomy" id="2518994"/>
    <lineage>
        <taxon>Bacteria</taxon>
        <taxon>Pseudomonadati</taxon>
        <taxon>Pseudomonadota</taxon>
        <taxon>Gammaproteobacteria</taxon>
        <taxon>Cellvibrionales</taxon>
        <taxon>Halieaceae</taxon>
        <taxon>Candidatus Paraluminiphilus</taxon>
    </lineage>
</organism>
<feature type="active site" description="S-selanylcysteine intermediate" evidence="2">
    <location>
        <position position="93"/>
    </location>
</feature>
<evidence type="ECO:0000259" key="3">
    <source>
        <dbReference type="PROSITE" id="PS50206"/>
    </source>
</evidence>
<dbReference type="PANTHER" id="PTHR30401:SF0">
    <property type="entry name" value="TRNA 2-SELENOURIDINE SYNTHASE"/>
    <property type="match status" value="1"/>
</dbReference>
<dbReference type="InterPro" id="IPR017582">
    <property type="entry name" value="SelU"/>
</dbReference>